<dbReference type="InterPro" id="IPR020846">
    <property type="entry name" value="MFS_dom"/>
</dbReference>
<name>A0A9N9KN94_9HELO</name>
<feature type="transmembrane region" description="Helical" evidence="7">
    <location>
        <begin position="182"/>
        <end position="204"/>
    </location>
</feature>
<dbReference type="PRINTS" id="PR01036">
    <property type="entry name" value="TCRTETB"/>
</dbReference>
<dbReference type="Proteomes" id="UP000696280">
    <property type="component" value="Unassembled WGS sequence"/>
</dbReference>
<feature type="transmembrane region" description="Helical" evidence="7">
    <location>
        <begin position="384"/>
        <end position="406"/>
    </location>
</feature>
<dbReference type="PANTHER" id="PTHR23501">
    <property type="entry name" value="MAJOR FACILITATOR SUPERFAMILY"/>
    <property type="match status" value="1"/>
</dbReference>
<keyword evidence="4 7" id="KW-1133">Transmembrane helix</keyword>
<feature type="transmembrane region" description="Helical" evidence="7">
    <location>
        <begin position="250"/>
        <end position="270"/>
    </location>
</feature>
<accession>A0A9N9KN94</accession>
<feature type="transmembrane region" description="Helical" evidence="7">
    <location>
        <begin position="56"/>
        <end position="82"/>
    </location>
</feature>
<keyword evidence="10" id="KW-1185">Reference proteome</keyword>
<feature type="compositionally biased region" description="Polar residues" evidence="6">
    <location>
        <begin position="7"/>
        <end position="30"/>
    </location>
</feature>
<dbReference type="PANTHER" id="PTHR23501:SF193">
    <property type="entry name" value="MULTIDRUG TRANSPORTER, PUTATIVE (AFU_ORTHOLOGUE AFUA_8G00940)-RELATED"/>
    <property type="match status" value="1"/>
</dbReference>
<evidence type="ECO:0000259" key="8">
    <source>
        <dbReference type="PROSITE" id="PS50850"/>
    </source>
</evidence>
<protein>
    <recommendedName>
        <fullName evidence="8">Major facilitator superfamily (MFS) profile domain-containing protein</fullName>
    </recommendedName>
</protein>
<dbReference type="InterPro" id="IPR036259">
    <property type="entry name" value="MFS_trans_sf"/>
</dbReference>
<evidence type="ECO:0000313" key="10">
    <source>
        <dbReference type="Proteomes" id="UP000696280"/>
    </source>
</evidence>
<comment type="subcellular location">
    <subcellularLocation>
        <location evidence="1">Membrane</location>
        <topology evidence="1">Multi-pass membrane protein</topology>
    </subcellularLocation>
</comment>
<feature type="region of interest" description="Disordered" evidence="6">
    <location>
        <begin position="1"/>
        <end position="40"/>
    </location>
</feature>
<feature type="transmembrane region" description="Helical" evidence="7">
    <location>
        <begin position="523"/>
        <end position="542"/>
    </location>
</feature>
<dbReference type="PROSITE" id="PS50850">
    <property type="entry name" value="MFS"/>
    <property type="match status" value="1"/>
</dbReference>
<reference evidence="9" key="1">
    <citation type="submission" date="2021-07" db="EMBL/GenBank/DDBJ databases">
        <authorList>
            <person name="Durling M."/>
        </authorList>
    </citation>
    <scope>NUCLEOTIDE SEQUENCE</scope>
</reference>
<keyword evidence="3 7" id="KW-0812">Transmembrane</keyword>
<comment type="caution">
    <text evidence="9">The sequence shown here is derived from an EMBL/GenBank/DDBJ whole genome shotgun (WGS) entry which is preliminary data.</text>
</comment>
<dbReference type="OrthoDB" id="10021397at2759"/>
<organism evidence="9 10">
    <name type="scientific">Hymenoscyphus fraxineus</name>
    <dbReference type="NCBI Taxonomy" id="746836"/>
    <lineage>
        <taxon>Eukaryota</taxon>
        <taxon>Fungi</taxon>
        <taxon>Dikarya</taxon>
        <taxon>Ascomycota</taxon>
        <taxon>Pezizomycotina</taxon>
        <taxon>Leotiomycetes</taxon>
        <taxon>Helotiales</taxon>
        <taxon>Helotiaceae</taxon>
        <taxon>Hymenoscyphus</taxon>
    </lineage>
</organism>
<evidence type="ECO:0000313" key="9">
    <source>
        <dbReference type="EMBL" id="CAG8950965.1"/>
    </source>
</evidence>
<proteinExistence type="inferred from homology"/>
<dbReference type="AlphaFoldDB" id="A0A9N9KN94"/>
<feature type="domain" description="Major facilitator superfamily (MFS) profile" evidence="8">
    <location>
        <begin position="59"/>
        <end position="508"/>
    </location>
</feature>
<dbReference type="SUPFAM" id="SSF103473">
    <property type="entry name" value="MFS general substrate transporter"/>
    <property type="match status" value="1"/>
</dbReference>
<dbReference type="GO" id="GO:0022857">
    <property type="term" value="F:transmembrane transporter activity"/>
    <property type="evidence" value="ECO:0007669"/>
    <property type="project" value="InterPro"/>
</dbReference>
<dbReference type="GO" id="GO:0005886">
    <property type="term" value="C:plasma membrane"/>
    <property type="evidence" value="ECO:0007669"/>
    <property type="project" value="TreeGrafter"/>
</dbReference>
<feature type="transmembrane region" description="Helical" evidence="7">
    <location>
        <begin position="210"/>
        <end position="229"/>
    </location>
</feature>
<evidence type="ECO:0000256" key="6">
    <source>
        <dbReference type="SAM" id="MobiDB-lite"/>
    </source>
</evidence>
<evidence type="ECO:0000256" key="4">
    <source>
        <dbReference type="ARBA" id="ARBA00022989"/>
    </source>
</evidence>
<dbReference type="EMBL" id="CAJVRL010000039">
    <property type="protein sequence ID" value="CAG8950965.1"/>
    <property type="molecule type" value="Genomic_DNA"/>
</dbReference>
<keyword evidence="5 7" id="KW-0472">Membrane</keyword>
<feature type="transmembrane region" description="Helical" evidence="7">
    <location>
        <begin position="418"/>
        <end position="437"/>
    </location>
</feature>
<evidence type="ECO:0000256" key="3">
    <source>
        <dbReference type="ARBA" id="ARBA00022692"/>
    </source>
</evidence>
<feature type="transmembrane region" description="Helical" evidence="7">
    <location>
        <begin position="149"/>
        <end position="170"/>
    </location>
</feature>
<evidence type="ECO:0000256" key="1">
    <source>
        <dbReference type="ARBA" id="ARBA00004141"/>
    </source>
</evidence>
<dbReference type="Gene3D" id="1.20.1250.20">
    <property type="entry name" value="MFS general substrate transporter like domains"/>
    <property type="match status" value="2"/>
</dbReference>
<comment type="similarity">
    <text evidence="2">Belongs to the major facilitator superfamily. TCR/Tet family.</text>
</comment>
<feature type="transmembrane region" description="Helical" evidence="7">
    <location>
        <begin position="123"/>
        <end position="143"/>
    </location>
</feature>
<feature type="transmembrane region" description="Helical" evidence="7">
    <location>
        <begin position="449"/>
        <end position="471"/>
    </location>
</feature>
<evidence type="ECO:0000256" key="5">
    <source>
        <dbReference type="ARBA" id="ARBA00023136"/>
    </source>
</evidence>
<dbReference type="InterPro" id="IPR011701">
    <property type="entry name" value="MFS"/>
</dbReference>
<dbReference type="Pfam" id="PF07690">
    <property type="entry name" value="MFS_1"/>
    <property type="match status" value="1"/>
</dbReference>
<gene>
    <name evidence="9" type="ORF">HYFRA_00006362</name>
</gene>
<feature type="transmembrane region" description="Helical" evidence="7">
    <location>
        <begin position="282"/>
        <end position="301"/>
    </location>
</feature>
<evidence type="ECO:0000256" key="2">
    <source>
        <dbReference type="ARBA" id="ARBA00007520"/>
    </source>
</evidence>
<feature type="transmembrane region" description="Helical" evidence="7">
    <location>
        <begin position="352"/>
        <end position="372"/>
    </location>
</feature>
<sequence>MLDTEKSSVYSSNNGLKQSSAVDSHTSSPNVGPEAERSTDFGDRNNTIQYLSGYKLVIVIASVAISCFLMLLDTMIISTAIPRITDEFNSLLDVGWYASAYQFGSAAPQLLTGKMYTHFSNKWTFLVFFGIFELGSVLCGAAVSSTMLIVGRAVAGFGAAGIIIGAITIVSSCVPLNRRPALLGITMGFNQLGLVAGPIIGGAFTSYSDWRFYVNLPAGAVAALAIILLRIPEQTTKPSALTILPRIHHYFDLVGFCLFAPAVLQLLLALQYGGNQYAWDSSVVIGLLCGSVVTFVVWFFWNRYKGEDALLPHSMVSQTAVWASGVYQGFLMAAVYGGIYFLPIYFQAINGASPILSGVYLLPTILPQLVMAASSGAIISKTGFVIPLAFFSSVFLAVASGLYSLLQPGSPTGEWVGFQIIGGIGSGAGLQVAIISIQAVVRPEELSSAMAFLIFAQSLGPAIALTLYNVIFSTSLRSQLAQKAANLDPEAIIAAGATGFKAIVPQAELPAVLVAYANSIDKTFYLVAAMAAACGISCWGMGWNDIRVKKDHEPDDAMGEGKPGVDRTVT</sequence>
<evidence type="ECO:0000256" key="7">
    <source>
        <dbReference type="SAM" id="Phobius"/>
    </source>
</evidence>
<feature type="transmembrane region" description="Helical" evidence="7">
    <location>
        <begin position="321"/>
        <end position="346"/>
    </location>
</feature>